<evidence type="ECO:0000256" key="6">
    <source>
        <dbReference type="SAM" id="Phobius"/>
    </source>
</evidence>
<comment type="caution">
    <text evidence="8">The sequence shown here is derived from an EMBL/GenBank/DDBJ whole genome shotgun (WGS) entry which is preliminary data.</text>
</comment>
<dbReference type="EMBL" id="BPMK01000010">
    <property type="protein sequence ID" value="GIZ52444.1"/>
    <property type="molecule type" value="Genomic_DNA"/>
</dbReference>
<dbReference type="InterPro" id="IPR010432">
    <property type="entry name" value="RDD"/>
</dbReference>
<feature type="transmembrane region" description="Helical" evidence="6">
    <location>
        <begin position="51"/>
        <end position="72"/>
    </location>
</feature>
<evidence type="ECO:0000256" key="3">
    <source>
        <dbReference type="ARBA" id="ARBA00022692"/>
    </source>
</evidence>
<keyword evidence="3 6" id="KW-0812">Transmembrane</keyword>
<sequence length="175" mass="19976">MNISDAANPTATPTLKSRLASMVYESMLLFGVIFVTGFLFSWLFGQRHALYLRHFMQGWLLFVLCSYFVWFWTHGGQTLAMKTWHVRLVAADGGPVGIGRALYRFLLCWLWILPGLALAWMFGARAWMLVLIPALNILLWALAVRLDPQRQFLHDRIAGTRLVRMEDESGKSVTA</sequence>
<feature type="transmembrane region" description="Helical" evidence="6">
    <location>
        <begin position="126"/>
        <end position="146"/>
    </location>
</feature>
<dbReference type="Pfam" id="PF06271">
    <property type="entry name" value="RDD"/>
    <property type="match status" value="1"/>
</dbReference>
<comment type="subcellular location">
    <subcellularLocation>
        <location evidence="1">Cell membrane</location>
        <topology evidence="1">Multi-pass membrane protein</topology>
    </subcellularLocation>
</comment>
<gene>
    <name evidence="8" type="ORF">NCCP691_24580</name>
</gene>
<evidence type="ECO:0000313" key="8">
    <source>
        <dbReference type="EMBL" id="GIZ52444.1"/>
    </source>
</evidence>
<keyword evidence="5 6" id="KW-0472">Membrane</keyword>
<feature type="transmembrane region" description="Helical" evidence="6">
    <location>
        <begin position="26"/>
        <end position="45"/>
    </location>
</feature>
<proteinExistence type="predicted"/>
<evidence type="ECO:0000313" key="9">
    <source>
        <dbReference type="Proteomes" id="UP000887222"/>
    </source>
</evidence>
<evidence type="ECO:0000256" key="5">
    <source>
        <dbReference type="ARBA" id="ARBA00023136"/>
    </source>
</evidence>
<accession>A0ABQ4Q6V7</accession>
<keyword evidence="2" id="KW-1003">Cell membrane</keyword>
<name>A0ABQ4Q6V7_9BURK</name>
<reference evidence="8 9" key="1">
    <citation type="journal article" date="2022" name="Int. J. Syst. Evol. Microbiol.">
        <title>Noviherbaspirillum aridicola sp. nov., isolated from an arid soil in Pakistan.</title>
        <authorList>
            <person name="Khan I.U."/>
            <person name="Saqib M."/>
            <person name="Amin A."/>
            <person name="Hussain F."/>
            <person name="Li L."/>
            <person name="Liu Y.H."/>
            <person name="Fang B.Z."/>
            <person name="Ahmed I."/>
            <person name="Li W.J."/>
        </authorList>
    </citation>
    <scope>NUCLEOTIDE SEQUENCE [LARGE SCALE GENOMIC DNA]</scope>
    <source>
        <strain evidence="8 9">NCCP-691</strain>
    </source>
</reference>
<protein>
    <submittedName>
        <fullName evidence="8">RDD family protein</fullName>
    </submittedName>
</protein>
<dbReference type="InterPro" id="IPR051791">
    <property type="entry name" value="Pra-immunoreactive"/>
</dbReference>
<keyword evidence="4 6" id="KW-1133">Transmembrane helix</keyword>
<evidence type="ECO:0000256" key="2">
    <source>
        <dbReference type="ARBA" id="ARBA00022475"/>
    </source>
</evidence>
<evidence type="ECO:0000259" key="7">
    <source>
        <dbReference type="Pfam" id="PF06271"/>
    </source>
</evidence>
<dbReference type="PANTHER" id="PTHR36115">
    <property type="entry name" value="PROLINE-RICH ANTIGEN HOMOLOG-RELATED"/>
    <property type="match status" value="1"/>
</dbReference>
<evidence type="ECO:0000256" key="4">
    <source>
        <dbReference type="ARBA" id="ARBA00022989"/>
    </source>
</evidence>
<evidence type="ECO:0000256" key="1">
    <source>
        <dbReference type="ARBA" id="ARBA00004651"/>
    </source>
</evidence>
<organism evidence="8 9">
    <name type="scientific">Noviherbaspirillum aridicola</name>
    <dbReference type="NCBI Taxonomy" id="2849687"/>
    <lineage>
        <taxon>Bacteria</taxon>
        <taxon>Pseudomonadati</taxon>
        <taxon>Pseudomonadota</taxon>
        <taxon>Betaproteobacteria</taxon>
        <taxon>Burkholderiales</taxon>
        <taxon>Oxalobacteraceae</taxon>
        <taxon>Noviherbaspirillum</taxon>
    </lineage>
</organism>
<dbReference type="PANTHER" id="PTHR36115:SF10">
    <property type="entry name" value="RDD DOMAIN-CONTAINING PROTEIN"/>
    <property type="match status" value="1"/>
</dbReference>
<dbReference type="Proteomes" id="UP000887222">
    <property type="component" value="Unassembled WGS sequence"/>
</dbReference>
<feature type="transmembrane region" description="Helical" evidence="6">
    <location>
        <begin position="101"/>
        <end position="120"/>
    </location>
</feature>
<keyword evidence="9" id="KW-1185">Reference proteome</keyword>
<feature type="domain" description="RDD" evidence="7">
    <location>
        <begin position="13"/>
        <end position="159"/>
    </location>
</feature>